<dbReference type="Proteomes" id="UP000295418">
    <property type="component" value="Unassembled WGS sequence"/>
</dbReference>
<keyword evidence="2" id="KW-1185">Reference proteome</keyword>
<proteinExistence type="predicted"/>
<evidence type="ECO:0000313" key="2">
    <source>
        <dbReference type="Proteomes" id="UP000295418"/>
    </source>
</evidence>
<dbReference type="InterPro" id="IPR007358">
    <property type="entry name" value="Nucleoid_associated_NdpA"/>
</dbReference>
<gene>
    <name evidence="1" type="ORF">E0485_14060</name>
</gene>
<name>A0A4R4EDT2_9BACL</name>
<organism evidence="1 2">
    <name type="scientific">Paenibacillus albiflavus</name>
    <dbReference type="NCBI Taxonomy" id="2545760"/>
    <lineage>
        <taxon>Bacteria</taxon>
        <taxon>Bacillati</taxon>
        <taxon>Bacillota</taxon>
        <taxon>Bacilli</taxon>
        <taxon>Bacillales</taxon>
        <taxon>Paenibacillaceae</taxon>
        <taxon>Paenibacillus</taxon>
    </lineage>
</organism>
<evidence type="ECO:0000313" key="1">
    <source>
        <dbReference type="EMBL" id="TCZ76321.1"/>
    </source>
</evidence>
<dbReference type="Pfam" id="PF04245">
    <property type="entry name" value="NA37"/>
    <property type="match status" value="1"/>
</dbReference>
<dbReference type="EMBL" id="SKFG01000013">
    <property type="protein sequence ID" value="TCZ76321.1"/>
    <property type="molecule type" value="Genomic_DNA"/>
</dbReference>
<protein>
    <submittedName>
        <fullName evidence="1">Nucleoid-associated protein</fullName>
    </submittedName>
</protein>
<reference evidence="1 2" key="1">
    <citation type="submission" date="2019-03" db="EMBL/GenBank/DDBJ databases">
        <authorList>
            <person name="Kim M.K.M."/>
        </authorList>
    </citation>
    <scope>NUCLEOTIDE SEQUENCE [LARGE SCALE GENOMIC DNA]</scope>
    <source>
        <strain evidence="1 2">18JY21-1</strain>
    </source>
</reference>
<dbReference type="GO" id="GO:0009295">
    <property type="term" value="C:nucleoid"/>
    <property type="evidence" value="ECO:0007669"/>
    <property type="project" value="InterPro"/>
</dbReference>
<comment type="caution">
    <text evidence="1">The sequence shown here is derived from an EMBL/GenBank/DDBJ whole genome shotgun (WGS) entry which is preliminary data.</text>
</comment>
<sequence length="352" mass="41422">MIDLSGVQIREMIIHKVGNKAREEGVIVSREPYEIADDEIHKVLLKYFLASFKFETFYKFQHEADLALNEIYTYSDKIFKNSASFHEQSVHILRHLYEQSTHPKVKAGELYIVHFSNIVYNNFNLDAIGIFKSENKDVFLQVNEHAGSGFHVRSEQGINIKKLDKGCLILNYNANAGYAVSIVDLVKKGNEEAAYWKEDFLKVTLLEDENYLTDQYVRMCSNFYDDVIAPSTEQTDKKEKLMFINETIQYFARNEQFVADDFTEQVIQEPEHIQIFKAYKESYEEMNELPVVAEFPISQVALRKVKREFKNDIQLDTDIEIKVKNESFEYLERGYDEEKRMHFYKVYFNNEA</sequence>
<dbReference type="RefSeq" id="WP_132418688.1">
    <property type="nucleotide sequence ID" value="NZ_SKFG01000013.1"/>
</dbReference>
<dbReference type="AlphaFoldDB" id="A0A4R4EDT2"/>
<accession>A0A4R4EDT2</accession>
<dbReference type="OrthoDB" id="9153118at2"/>